<reference evidence="9" key="2">
    <citation type="submission" date="2019-10" db="EMBL/GenBank/DDBJ databases">
        <title>A de novo genome assembly of a pear dwarfing rootstock.</title>
        <authorList>
            <person name="Wang F."/>
            <person name="Wang J."/>
            <person name="Li S."/>
            <person name="Zhang Y."/>
            <person name="Fang M."/>
            <person name="Ma L."/>
            <person name="Zhao Y."/>
            <person name="Jiang S."/>
        </authorList>
    </citation>
    <scope>NUCLEOTIDE SEQUENCE [LARGE SCALE GENOMIC DNA]</scope>
</reference>
<comment type="subcellular location">
    <subcellularLocation>
        <location evidence="1">Membrane</location>
        <topology evidence="1">Single-pass membrane protein</topology>
    </subcellularLocation>
</comment>
<dbReference type="AlphaFoldDB" id="A0A5N5GCM2"/>
<keyword evidence="9" id="KW-1185">Reference proteome</keyword>
<dbReference type="OrthoDB" id="1166187at2759"/>
<dbReference type="GO" id="GO:0016301">
    <property type="term" value="F:kinase activity"/>
    <property type="evidence" value="ECO:0007669"/>
    <property type="project" value="UniProtKB-KW"/>
</dbReference>
<protein>
    <submittedName>
        <fullName evidence="8">Senescence-induced receptor-like serine/threonine-protein kinase</fullName>
    </submittedName>
</protein>
<dbReference type="GO" id="GO:0016020">
    <property type="term" value="C:membrane"/>
    <property type="evidence" value="ECO:0007669"/>
    <property type="project" value="UniProtKB-SubCell"/>
</dbReference>
<dbReference type="EMBL" id="SMOL01000458">
    <property type="protein sequence ID" value="KAB2612927.1"/>
    <property type="molecule type" value="Genomic_DNA"/>
</dbReference>
<evidence type="ECO:0000313" key="9">
    <source>
        <dbReference type="Proteomes" id="UP000327157"/>
    </source>
</evidence>
<evidence type="ECO:0000259" key="7">
    <source>
        <dbReference type="Pfam" id="PF12819"/>
    </source>
</evidence>
<dbReference type="InterPro" id="IPR024788">
    <property type="entry name" value="Malectin-like_Carb-bd_dom"/>
</dbReference>
<name>A0A5N5GCM2_9ROSA</name>
<keyword evidence="3 6" id="KW-0732">Signal</keyword>
<organism evidence="8 9">
    <name type="scientific">Pyrus ussuriensis x Pyrus communis</name>
    <dbReference type="NCBI Taxonomy" id="2448454"/>
    <lineage>
        <taxon>Eukaryota</taxon>
        <taxon>Viridiplantae</taxon>
        <taxon>Streptophyta</taxon>
        <taxon>Embryophyta</taxon>
        <taxon>Tracheophyta</taxon>
        <taxon>Spermatophyta</taxon>
        <taxon>Magnoliopsida</taxon>
        <taxon>eudicotyledons</taxon>
        <taxon>Gunneridae</taxon>
        <taxon>Pentapetalae</taxon>
        <taxon>rosids</taxon>
        <taxon>fabids</taxon>
        <taxon>Rosales</taxon>
        <taxon>Rosaceae</taxon>
        <taxon>Amygdaloideae</taxon>
        <taxon>Maleae</taxon>
        <taxon>Pyrus</taxon>
    </lineage>
</organism>
<keyword evidence="2" id="KW-0812">Transmembrane</keyword>
<feature type="chain" id="PRO_5024412317" evidence="6">
    <location>
        <begin position="27"/>
        <end position="412"/>
    </location>
</feature>
<feature type="signal peptide" evidence="6">
    <location>
        <begin position="1"/>
        <end position="26"/>
    </location>
</feature>
<dbReference type="PANTHER" id="PTHR45631">
    <property type="entry name" value="OS07G0107800 PROTEIN-RELATED"/>
    <property type="match status" value="1"/>
</dbReference>
<evidence type="ECO:0000256" key="6">
    <source>
        <dbReference type="SAM" id="SignalP"/>
    </source>
</evidence>
<evidence type="ECO:0000256" key="2">
    <source>
        <dbReference type="ARBA" id="ARBA00022692"/>
    </source>
</evidence>
<evidence type="ECO:0000256" key="1">
    <source>
        <dbReference type="ARBA" id="ARBA00004167"/>
    </source>
</evidence>
<dbReference type="Pfam" id="PF12819">
    <property type="entry name" value="Malectin_like"/>
    <property type="match status" value="1"/>
</dbReference>
<reference evidence="8 9" key="1">
    <citation type="submission" date="2019-09" db="EMBL/GenBank/DDBJ databases">
        <authorList>
            <person name="Ou C."/>
        </authorList>
    </citation>
    <scope>NUCLEOTIDE SEQUENCE [LARGE SCALE GENOMIC DNA]</scope>
    <source>
        <strain evidence="8">S2</strain>
        <tissue evidence="8">Leaf</tissue>
    </source>
</reference>
<proteinExistence type="predicted"/>
<evidence type="ECO:0000256" key="4">
    <source>
        <dbReference type="ARBA" id="ARBA00022989"/>
    </source>
</evidence>
<keyword evidence="5" id="KW-0472">Membrane</keyword>
<keyword evidence="8" id="KW-0418">Kinase</keyword>
<evidence type="ECO:0000256" key="3">
    <source>
        <dbReference type="ARBA" id="ARBA00022729"/>
    </source>
</evidence>
<dbReference type="Proteomes" id="UP000327157">
    <property type="component" value="Chromosome 9"/>
</dbReference>
<evidence type="ECO:0000313" key="8">
    <source>
        <dbReference type="EMBL" id="KAB2612927.1"/>
    </source>
</evidence>
<feature type="domain" description="Malectin-like" evidence="7">
    <location>
        <begin position="36"/>
        <end position="337"/>
    </location>
</feature>
<evidence type="ECO:0000256" key="5">
    <source>
        <dbReference type="ARBA" id="ARBA00023136"/>
    </source>
</evidence>
<comment type="caution">
    <text evidence="8">The sequence shown here is derived from an EMBL/GenBank/DDBJ whole genome shotgun (WGS) entry which is preliminary data.</text>
</comment>
<gene>
    <name evidence="8" type="ORF">D8674_035243</name>
</gene>
<keyword evidence="4" id="KW-1133">Transmembrane helix</keyword>
<sequence>MITQGITKHFLYCLLGLIAPILRVYGQDQTGFISKDCGLPAGQRYTEQTTGLFYISDEAFVDNGESKLLLLQYRSLYQQVWYLRYFPEGIRNCNTINITRGTKYLIRATFIYGNYDGENMAPEFDLHLGEIIHVPLQNYIHVCLANKGSRIPFISAIELRPLDNSTYQTQMGSLAVFSHYDAGTITNKTYSYIDDIYDRIWDPHHYSEWKQVTTSLTIDPENQNVYQVPSIVMSSAATPKNATNLDLWWNSPDENTKYYVYLHFAEIEKLQTNQTRLLSITWNGKPFQEPFPLLYLATSTVSTTGALTGAALHNLSISQDGNSTLAPILNALKIYTVIEFLQEETNRQDVGFIQNIKNTYGVKRNWQGHPCAPQEYLWEGLRCSYNVKLRNRFAMYMEKMPDLRRKDGSNRS</sequence>
<dbReference type="Gene3D" id="2.60.120.430">
    <property type="entry name" value="Galactose-binding lectin"/>
    <property type="match status" value="1"/>
</dbReference>
<dbReference type="PANTHER" id="PTHR45631:SF202">
    <property type="entry name" value="SENESCENCE-INDUCED RECEPTOR-LIKE SERINE_THREONINE-PROTEIN KINASE"/>
    <property type="match status" value="1"/>
</dbReference>
<accession>A0A5N5GCM2</accession>
<keyword evidence="8" id="KW-0808">Transferase</keyword>
<reference evidence="8 9" key="3">
    <citation type="submission" date="2019-11" db="EMBL/GenBank/DDBJ databases">
        <title>A de novo genome assembly of a pear dwarfing rootstock.</title>
        <authorList>
            <person name="Wang F."/>
            <person name="Wang J."/>
            <person name="Li S."/>
            <person name="Zhang Y."/>
            <person name="Fang M."/>
            <person name="Ma L."/>
            <person name="Zhao Y."/>
            <person name="Jiang S."/>
        </authorList>
    </citation>
    <scope>NUCLEOTIDE SEQUENCE [LARGE SCALE GENOMIC DNA]</scope>
    <source>
        <strain evidence="8">S2</strain>
        <tissue evidence="8">Leaf</tissue>
    </source>
</reference>
<keyword evidence="8" id="KW-0675">Receptor</keyword>